<dbReference type="Pfam" id="PF24476">
    <property type="entry name" value="DUF7580"/>
    <property type="match status" value="1"/>
</dbReference>
<dbReference type="EMBL" id="MU858116">
    <property type="protein sequence ID" value="KAK4212993.1"/>
    <property type="molecule type" value="Genomic_DNA"/>
</dbReference>
<gene>
    <name evidence="3" type="ORF">QBC37DRAFT_464729</name>
</gene>
<name>A0AAN7B6T5_9PEZI</name>
<feature type="region of interest" description="Disordered" evidence="1">
    <location>
        <begin position="288"/>
        <end position="329"/>
    </location>
</feature>
<evidence type="ECO:0000313" key="4">
    <source>
        <dbReference type="Proteomes" id="UP001301769"/>
    </source>
</evidence>
<evidence type="ECO:0000313" key="3">
    <source>
        <dbReference type="EMBL" id="KAK4212993.1"/>
    </source>
</evidence>
<feature type="compositionally biased region" description="Polar residues" evidence="1">
    <location>
        <begin position="319"/>
        <end position="328"/>
    </location>
</feature>
<keyword evidence="4" id="KW-1185">Reference proteome</keyword>
<dbReference type="PANTHER" id="PTHR35186:SF4">
    <property type="entry name" value="PRION-INHIBITION AND PROPAGATION HELO DOMAIN-CONTAINING PROTEIN"/>
    <property type="match status" value="1"/>
</dbReference>
<evidence type="ECO:0000256" key="1">
    <source>
        <dbReference type="SAM" id="MobiDB-lite"/>
    </source>
</evidence>
<dbReference type="AlphaFoldDB" id="A0AAN7B6T5"/>
<evidence type="ECO:0000259" key="2">
    <source>
        <dbReference type="Pfam" id="PF24476"/>
    </source>
</evidence>
<comment type="caution">
    <text evidence="3">The sequence shown here is derived from an EMBL/GenBank/DDBJ whole genome shotgun (WGS) entry which is preliminary data.</text>
</comment>
<sequence length="665" mass="73870">MSGFEIAGVVLGAFPIALHLLDDYRKLAVRANLWRKIKLEHAKCRNDVEFQRVALSSNLRQLILPLLVDDNKANRLLLEPGGESWKDPAIDGLLRDRLGHTYDLYLDYIRGMGDVMVELNKELCMDSTAVQERLSTSSSQATVATSLRNAATNKAKFQLYRIRFNNGEAKRKEMLGKLQEYNEKLEKLLSTSDRDAQLSQQRAAVQYKTSIDAALCNFWTQATRVFQVLAAAWNCTCGQDRHITKLLLQHRTDKKSDFDVLFSAKEPSGWRIQHSRICGENAVTVAQSTAQNPATPASKSNTNTNVTLPLRQPGHRKTPATNLKSSMRTRSKAISTTSAQSSVVSSSVTISAIRTDSPSSASYSGPTSVSLTLDIPPILSLCLSVKQPGPRLASAAKPTCYGYLTATDGDDPSHSCAQAPQKFYLHTVWQQQIPSLTILTFDQIITTGVSRKQRYLLALTLASSFLQFLDTPWLPVSWRRSDIVFLVHSHQTNYSEQLQPYLKRDISLIPLSSSHPQAFTDTSPGFLGTPFTENLPPFPGSSTTTLTNFKTTSMIHLNSSLDRLGIILLELCFGQRLESQYNKMPLPSGGGTSRAKLTEEGERFFDLCVAKSWLYEVEEEAGPAYFEAVAWCLGSASSDKWRVDMLKNVVEPLVRSADRVDGVFK</sequence>
<reference evidence="3" key="2">
    <citation type="submission" date="2023-05" db="EMBL/GenBank/DDBJ databases">
        <authorList>
            <consortium name="Lawrence Berkeley National Laboratory"/>
            <person name="Steindorff A."/>
            <person name="Hensen N."/>
            <person name="Bonometti L."/>
            <person name="Westerberg I."/>
            <person name="Brannstrom I.O."/>
            <person name="Guillou S."/>
            <person name="Cros-Aarteil S."/>
            <person name="Calhoun S."/>
            <person name="Haridas S."/>
            <person name="Kuo A."/>
            <person name="Mondo S."/>
            <person name="Pangilinan J."/>
            <person name="Riley R."/>
            <person name="Labutti K."/>
            <person name="Andreopoulos B."/>
            <person name="Lipzen A."/>
            <person name="Chen C."/>
            <person name="Yanf M."/>
            <person name="Daum C."/>
            <person name="Ng V."/>
            <person name="Clum A."/>
            <person name="Ohm R."/>
            <person name="Martin F."/>
            <person name="Silar P."/>
            <person name="Natvig D."/>
            <person name="Lalanne C."/>
            <person name="Gautier V."/>
            <person name="Ament-Velasquez S.L."/>
            <person name="Kruys A."/>
            <person name="Hutchinson M.I."/>
            <person name="Powell A.J."/>
            <person name="Barry K."/>
            <person name="Miller A.N."/>
            <person name="Grigoriev I.V."/>
            <person name="Debuchy R."/>
            <person name="Gladieux P."/>
            <person name="Thoren M.H."/>
            <person name="Johannesson H."/>
        </authorList>
    </citation>
    <scope>NUCLEOTIDE SEQUENCE</scope>
    <source>
        <strain evidence="3">PSN293</strain>
    </source>
</reference>
<feature type="compositionally biased region" description="Polar residues" evidence="1">
    <location>
        <begin position="288"/>
        <end position="307"/>
    </location>
</feature>
<feature type="domain" description="DUF7580" evidence="2">
    <location>
        <begin position="449"/>
        <end position="633"/>
    </location>
</feature>
<accession>A0AAN7B6T5</accession>
<organism evidence="3 4">
    <name type="scientific">Rhypophila decipiens</name>
    <dbReference type="NCBI Taxonomy" id="261697"/>
    <lineage>
        <taxon>Eukaryota</taxon>
        <taxon>Fungi</taxon>
        <taxon>Dikarya</taxon>
        <taxon>Ascomycota</taxon>
        <taxon>Pezizomycotina</taxon>
        <taxon>Sordariomycetes</taxon>
        <taxon>Sordariomycetidae</taxon>
        <taxon>Sordariales</taxon>
        <taxon>Naviculisporaceae</taxon>
        <taxon>Rhypophila</taxon>
    </lineage>
</organism>
<dbReference type="InterPro" id="IPR056002">
    <property type="entry name" value="DUF7580"/>
</dbReference>
<dbReference type="PANTHER" id="PTHR35186">
    <property type="entry name" value="ANK_REP_REGION DOMAIN-CONTAINING PROTEIN"/>
    <property type="match status" value="1"/>
</dbReference>
<proteinExistence type="predicted"/>
<protein>
    <recommendedName>
        <fullName evidence="2">DUF7580 domain-containing protein</fullName>
    </recommendedName>
</protein>
<dbReference type="Proteomes" id="UP001301769">
    <property type="component" value="Unassembled WGS sequence"/>
</dbReference>
<reference evidence="3" key="1">
    <citation type="journal article" date="2023" name="Mol. Phylogenet. Evol.">
        <title>Genome-scale phylogeny and comparative genomics of the fungal order Sordariales.</title>
        <authorList>
            <person name="Hensen N."/>
            <person name="Bonometti L."/>
            <person name="Westerberg I."/>
            <person name="Brannstrom I.O."/>
            <person name="Guillou S."/>
            <person name="Cros-Aarteil S."/>
            <person name="Calhoun S."/>
            <person name="Haridas S."/>
            <person name="Kuo A."/>
            <person name="Mondo S."/>
            <person name="Pangilinan J."/>
            <person name="Riley R."/>
            <person name="LaButti K."/>
            <person name="Andreopoulos B."/>
            <person name="Lipzen A."/>
            <person name="Chen C."/>
            <person name="Yan M."/>
            <person name="Daum C."/>
            <person name="Ng V."/>
            <person name="Clum A."/>
            <person name="Steindorff A."/>
            <person name="Ohm R.A."/>
            <person name="Martin F."/>
            <person name="Silar P."/>
            <person name="Natvig D.O."/>
            <person name="Lalanne C."/>
            <person name="Gautier V."/>
            <person name="Ament-Velasquez S.L."/>
            <person name="Kruys A."/>
            <person name="Hutchinson M.I."/>
            <person name="Powell A.J."/>
            <person name="Barry K."/>
            <person name="Miller A.N."/>
            <person name="Grigoriev I.V."/>
            <person name="Debuchy R."/>
            <person name="Gladieux P."/>
            <person name="Hiltunen Thoren M."/>
            <person name="Johannesson H."/>
        </authorList>
    </citation>
    <scope>NUCLEOTIDE SEQUENCE</scope>
    <source>
        <strain evidence="3">PSN293</strain>
    </source>
</reference>